<gene>
    <name evidence="3" type="ORF">G1G82_10025</name>
    <name evidence="2" type="ORF">G1H00_07165</name>
</gene>
<dbReference type="AlphaFoldDB" id="A0A711G9J4"/>
<reference evidence="2" key="2">
    <citation type="submission" date="2019-01" db="EMBL/GenBank/DDBJ databases">
        <authorList>
            <consortium name="NCBI Pathogen Detection Project"/>
        </authorList>
    </citation>
    <scope>NUCLEOTIDE SEQUENCE</scope>
    <source>
        <strain evidence="2">Salmonella enterica subsp. enterica</strain>
    </source>
</reference>
<feature type="coiled-coil region" evidence="1">
    <location>
        <begin position="38"/>
        <end position="65"/>
    </location>
</feature>
<dbReference type="EMBL" id="DAAOBS010000004">
    <property type="protein sequence ID" value="HAD2389031.1"/>
    <property type="molecule type" value="Genomic_DNA"/>
</dbReference>
<proteinExistence type="predicted"/>
<evidence type="ECO:0000313" key="2">
    <source>
        <dbReference type="EMBL" id="HAD2251282.1"/>
    </source>
</evidence>
<accession>A0A711G9J4</accession>
<organism evidence="2">
    <name type="scientific">Salmonella enterica I</name>
    <dbReference type="NCBI Taxonomy" id="59201"/>
    <lineage>
        <taxon>Bacteria</taxon>
        <taxon>Pseudomonadati</taxon>
        <taxon>Pseudomonadota</taxon>
        <taxon>Gammaproteobacteria</taxon>
        <taxon>Enterobacterales</taxon>
        <taxon>Enterobacteriaceae</taxon>
        <taxon>Salmonella</taxon>
    </lineage>
</organism>
<protein>
    <submittedName>
        <fullName evidence="2">Recombination protein NinG</fullName>
    </submittedName>
</protein>
<reference evidence="2" key="1">
    <citation type="journal article" date="2018" name="Genome Biol.">
        <title>SKESA: strategic k-mer extension for scrupulous assemblies.</title>
        <authorList>
            <person name="Souvorov A."/>
            <person name="Agarwala R."/>
            <person name="Lipman D.J."/>
        </authorList>
    </citation>
    <scope>NUCLEOTIDE SEQUENCE</scope>
    <source>
        <strain evidence="2">Salmonella enterica subsp. enterica</strain>
    </source>
</reference>
<dbReference type="Pfam" id="PF05766">
    <property type="entry name" value="NinG"/>
    <property type="match status" value="2"/>
</dbReference>
<sequence>MAKLPRRKCANKECRQWFHPIREGQIVCSYQCASTVGKEQTRKAREAAQRKAQSLQRAVNDICRETELAEGLGCISCGTKTAFAWHAGHYRSTAAAGHLRFTRFNIHLQCDVCNVYKSGNIEAYRAALVERYGEAAVLALENNNTPHRWTGEELKEIRLAALSDLRALKKLEAA</sequence>
<comment type="caution">
    <text evidence="2">The sequence shown here is derived from an EMBL/GenBank/DDBJ whole genome shotgun (WGS) entry which is preliminary data.</text>
</comment>
<evidence type="ECO:0000256" key="1">
    <source>
        <dbReference type="SAM" id="Coils"/>
    </source>
</evidence>
<dbReference type="EMBL" id="DAAOAV010000003">
    <property type="protein sequence ID" value="HAD2251282.1"/>
    <property type="molecule type" value="Genomic_DNA"/>
</dbReference>
<dbReference type="InterPro" id="IPR008713">
    <property type="entry name" value="Phage_lambda_NinG"/>
</dbReference>
<name>A0A711G9J4_SALET</name>
<keyword evidence="1" id="KW-0175">Coiled coil</keyword>
<evidence type="ECO:0000313" key="3">
    <source>
        <dbReference type="EMBL" id="HAD2389031.1"/>
    </source>
</evidence>